<dbReference type="Gene3D" id="3.30.70.640">
    <property type="entry name" value="Molybdopterin cofactor biosynthesis C (MoaC) domain"/>
    <property type="match status" value="1"/>
</dbReference>
<comment type="caution">
    <text evidence="8">The sequence shown here is derived from an EMBL/GenBank/DDBJ whole genome shotgun (WGS) entry which is preliminary data.</text>
</comment>
<feature type="binding site" evidence="6">
    <location>
        <begin position="85"/>
        <end position="87"/>
    </location>
    <ligand>
        <name>substrate</name>
    </ligand>
</feature>
<dbReference type="PANTHER" id="PTHR22960">
    <property type="entry name" value="MOLYBDOPTERIN COFACTOR SYNTHESIS PROTEIN A"/>
    <property type="match status" value="1"/>
</dbReference>
<dbReference type="CDD" id="cd01420">
    <property type="entry name" value="MoaC_PE"/>
    <property type="match status" value="1"/>
</dbReference>
<feature type="active site" evidence="6">
    <location>
        <position position="136"/>
    </location>
</feature>
<comment type="function">
    <text evidence="6">Catalyzes the conversion of (8S)-3',8-cyclo-7,8-dihydroguanosine 5'-triphosphate to cyclic pyranopterin monophosphate (cPMP).</text>
</comment>
<keyword evidence="4 6" id="KW-0501">Molybdenum cofactor biosynthesis</keyword>
<name>A0ABP8AJ26_9MICO</name>
<dbReference type="EC" id="4.6.1.17" evidence="3 6"/>
<dbReference type="InterPro" id="IPR047594">
    <property type="entry name" value="MoaC_bact/euk"/>
</dbReference>
<evidence type="ECO:0000256" key="4">
    <source>
        <dbReference type="ARBA" id="ARBA00023150"/>
    </source>
</evidence>
<evidence type="ECO:0000256" key="6">
    <source>
        <dbReference type="HAMAP-Rule" id="MF_01224"/>
    </source>
</evidence>
<dbReference type="SUPFAM" id="SSF55040">
    <property type="entry name" value="Molybdenum cofactor biosynthesis protein C, MoaC"/>
    <property type="match status" value="1"/>
</dbReference>
<dbReference type="Pfam" id="PF01967">
    <property type="entry name" value="MoaC"/>
    <property type="match status" value="1"/>
</dbReference>
<dbReference type="NCBIfam" id="TIGR00581">
    <property type="entry name" value="moaC"/>
    <property type="match status" value="1"/>
</dbReference>
<gene>
    <name evidence="6 8" type="primary">moaC</name>
    <name evidence="8" type="ORF">GCM10022288_05840</name>
</gene>
<evidence type="ECO:0000256" key="1">
    <source>
        <dbReference type="ARBA" id="ARBA00001637"/>
    </source>
</evidence>
<dbReference type="EMBL" id="BAABBX010000004">
    <property type="protein sequence ID" value="GAA4184737.1"/>
    <property type="molecule type" value="Genomic_DNA"/>
</dbReference>
<dbReference type="NCBIfam" id="NF006870">
    <property type="entry name" value="PRK09364.1"/>
    <property type="match status" value="1"/>
</dbReference>
<feature type="domain" description="Molybdopterin cofactor biosynthesis C (MoaC)" evidence="7">
    <location>
        <begin position="25"/>
        <end position="158"/>
    </location>
</feature>
<comment type="subunit">
    <text evidence="6">Homohexamer; trimer of dimers.</text>
</comment>
<evidence type="ECO:0000313" key="9">
    <source>
        <dbReference type="Proteomes" id="UP001500213"/>
    </source>
</evidence>
<comment type="similarity">
    <text evidence="6">Belongs to the MoaC family.</text>
</comment>
<accession>A0ABP8AJ26</accession>
<organism evidence="8 9">
    <name type="scientific">Gryllotalpicola kribbensis</name>
    <dbReference type="NCBI Taxonomy" id="993084"/>
    <lineage>
        <taxon>Bacteria</taxon>
        <taxon>Bacillati</taxon>
        <taxon>Actinomycetota</taxon>
        <taxon>Actinomycetes</taxon>
        <taxon>Micrococcales</taxon>
        <taxon>Microbacteriaceae</taxon>
        <taxon>Gryllotalpicola</taxon>
    </lineage>
</organism>
<reference evidence="9" key="1">
    <citation type="journal article" date="2019" name="Int. J. Syst. Evol. Microbiol.">
        <title>The Global Catalogue of Microorganisms (GCM) 10K type strain sequencing project: providing services to taxonomists for standard genome sequencing and annotation.</title>
        <authorList>
            <consortium name="The Broad Institute Genomics Platform"/>
            <consortium name="The Broad Institute Genome Sequencing Center for Infectious Disease"/>
            <person name="Wu L."/>
            <person name="Ma J."/>
        </authorList>
    </citation>
    <scope>NUCLEOTIDE SEQUENCE [LARGE SCALE GENOMIC DNA]</scope>
    <source>
        <strain evidence="9">JCM 17593</strain>
    </source>
</reference>
<keyword evidence="5 6" id="KW-0456">Lyase</keyword>
<comment type="pathway">
    <text evidence="2 6">Cofactor biosynthesis; molybdopterin biosynthesis.</text>
</comment>
<evidence type="ECO:0000256" key="3">
    <source>
        <dbReference type="ARBA" id="ARBA00012575"/>
    </source>
</evidence>
<evidence type="ECO:0000313" key="8">
    <source>
        <dbReference type="EMBL" id="GAA4184737.1"/>
    </source>
</evidence>
<dbReference type="InterPro" id="IPR002820">
    <property type="entry name" value="Mopterin_CF_biosynth-C_dom"/>
</dbReference>
<evidence type="ECO:0000256" key="2">
    <source>
        <dbReference type="ARBA" id="ARBA00005046"/>
    </source>
</evidence>
<dbReference type="RefSeq" id="WP_344773633.1">
    <property type="nucleotide sequence ID" value="NZ_BAABBX010000004.1"/>
</dbReference>
<evidence type="ECO:0000256" key="5">
    <source>
        <dbReference type="ARBA" id="ARBA00023239"/>
    </source>
</evidence>
<proteinExistence type="inferred from homology"/>
<dbReference type="HAMAP" id="MF_01224_B">
    <property type="entry name" value="MoaC_B"/>
    <property type="match status" value="1"/>
</dbReference>
<sequence>MSDEPAETASSQGLTHLRADGAVHMVDVSEKQITARRAVALGAVVTRPDVVELVAQGRLPKGEALAVARIAGIMAAKKTPELVPLCHPLPITGVDVELAPVGDRIEIRATVKTVGVTGVEMEALTAVSVAALTVYDMIKAVDKGAVIAEVRVLEKDGGKSGPWRSDDRREV</sequence>
<protein>
    <recommendedName>
        <fullName evidence="3 6">Cyclic pyranopterin monophosphate synthase</fullName>
        <ecNumber evidence="3 6">4.6.1.17</ecNumber>
    </recommendedName>
    <alternativeName>
        <fullName evidence="6">Molybdenum cofactor biosynthesis protein C</fullName>
    </alternativeName>
</protein>
<feature type="binding site" evidence="6">
    <location>
        <begin position="121"/>
        <end position="122"/>
    </location>
    <ligand>
        <name>substrate</name>
    </ligand>
</feature>
<dbReference type="InterPro" id="IPR036522">
    <property type="entry name" value="MoaC_sf"/>
</dbReference>
<comment type="catalytic activity">
    <reaction evidence="1 6">
        <text>(8S)-3',8-cyclo-7,8-dihydroguanosine 5'-triphosphate = cyclic pyranopterin phosphate + diphosphate</text>
        <dbReference type="Rhea" id="RHEA:49580"/>
        <dbReference type="ChEBI" id="CHEBI:33019"/>
        <dbReference type="ChEBI" id="CHEBI:59648"/>
        <dbReference type="ChEBI" id="CHEBI:131766"/>
        <dbReference type="EC" id="4.6.1.17"/>
    </reaction>
</comment>
<evidence type="ECO:0000259" key="7">
    <source>
        <dbReference type="Pfam" id="PF01967"/>
    </source>
</evidence>
<dbReference type="Proteomes" id="UP001500213">
    <property type="component" value="Unassembled WGS sequence"/>
</dbReference>
<keyword evidence="9" id="KW-1185">Reference proteome</keyword>
<dbReference type="InterPro" id="IPR023045">
    <property type="entry name" value="MoaC"/>
</dbReference>
<dbReference type="InterPro" id="IPR050105">
    <property type="entry name" value="MoCo_biosynth_MoaA/MoaC"/>
</dbReference>